<reference evidence="2 3" key="1">
    <citation type="submission" date="2024-03" db="EMBL/GenBank/DDBJ databases">
        <title>Pseudoalteromonas qingdaonensis sp. nov., isolated from the intestines of marine benthic organisms.</title>
        <authorList>
            <person name="Lin X."/>
            <person name="Fang S."/>
            <person name="Hu X."/>
        </authorList>
    </citation>
    <scope>NUCLEOTIDE SEQUENCE [LARGE SCALE GENOMIC DNA]</scope>
    <source>
        <strain evidence="2 3">YIC-827</strain>
    </source>
</reference>
<evidence type="ECO:0000256" key="1">
    <source>
        <dbReference type="SAM" id="SignalP"/>
    </source>
</evidence>
<dbReference type="EMBL" id="JBCGCU010000002">
    <property type="protein sequence ID" value="MEM0514365.1"/>
    <property type="molecule type" value="Genomic_DNA"/>
</dbReference>
<feature type="chain" id="PRO_5045923606" description="Lysozyme inhibitor LprI N-terminal domain-containing protein" evidence="1">
    <location>
        <begin position="27"/>
        <end position="139"/>
    </location>
</feature>
<comment type="caution">
    <text evidence="2">The sequence shown here is derived from an EMBL/GenBank/DDBJ whole genome shotgun (WGS) entry which is preliminary data.</text>
</comment>
<proteinExistence type="predicted"/>
<name>A0ABU9MST1_9GAMM</name>
<evidence type="ECO:0000313" key="2">
    <source>
        <dbReference type="EMBL" id="MEM0514365.1"/>
    </source>
</evidence>
<protein>
    <recommendedName>
        <fullName evidence="4">Lysozyme inhibitor LprI N-terminal domain-containing protein</fullName>
    </recommendedName>
</protein>
<feature type="signal peptide" evidence="1">
    <location>
        <begin position="1"/>
        <end position="26"/>
    </location>
</feature>
<evidence type="ECO:0000313" key="3">
    <source>
        <dbReference type="Proteomes" id="UP001447008"/>
    </source>
</evidence>
<accession>A0ABU9MST1</accession>
<keyword evidence="3" id="KW-1185">Reference proteome</keyword>
<keyword evidence="1" id="KW-0732">Signal</keyword>
<dbReference type="RefSeq" id="WP_342676053.1">
    <property type="nucleotide sequence ID" value="NZ_JBCGCU010000002.1"/>
</dbReference>
<evidence type="ECO:0008006" key="4">
    <source>
        <dbReference type="Google" id="ProtNLM"/>
    </source>
</evidence>
<sequence length="139" mass="16008">MMTSYTQRFLALALLGSAFASHAVQAQETQCQLNDTTPQAQRDYLQCLDSALQGIEQQLQAWSNKRRLQLEAEAKHSGLTKALDIFLRAERSFDTYLEDSCRWRYVRLLPNSQKAAGAYKQCKLHLFEQRLASHKQELE</sequence>
<dbReference type="Proteomes" id="UP001447008">
    <property type="component" value="Unassembled WGS sequence"/>
</dbReference>
<gene>
    <name evidence="2" type="ORF">WCN91_02755</name>
</gene>
<organism evidence="2 3">
    <name type="scientific">Pseudoalteromonas qingdaonensis</name>
    <dbReference type="NCBI Taxonomy" id="3131913"/>
    <lineage>
        <taxon>Bacteria</taxon>
        <taxon>Pseudomonadati</taxon>
        <taxon>Pseudomonadota</taxon>
        <taxon>Gammaproteobacteria</taxon>
        <taxon>Alteromonadales</taxon>
        <taxon>Pseudoalteromonadaceae</taxon>
        <taxon>Pseudoalteromonas</taxon>
    </lineage>
</organism>